<comment type="caution">
    <text evidence="2">The sequence shown here is derived from an EMBL/GenBank/DDBJ whole genome shotgun (WGS) entry which is preliminary data.</text>
</comment>
<gene>
    <name evidence="2" type="primary">Cni-K07E12.2</name>
    <name evidence="2" type="synonym">Cnig_chr_III.g10265</name>
    <name evidence="2" type="ORF">B9Z55_010265</name>
</gene>
<evidence type="ECO:0000313" key="2">
    <source>
        <dbReference type="EMBL" id="PIC38162.1"/>
    </source>
</evidence>
<dbReference type="Proteomes" id="UP000230233">
    <property type="component" value="Chromosome III"/>
</dbReference>
<dbReference type="OrthoDB" id="10497438at2759"/>
<proteinExistence type="predicted"/>
<accession>A0A2G5UF26</accession>
<sequence>MEVSRHCEEKQYHESREQMAARKQKRRELQEKFAKERKERRREKERIKMEEGRGRKYETRMKRKKEAEQRLTVTKILKEQEKFEQQEENFRQWTMLQQGDSSEIQKNEMKEDVAEDEKNEEVITEDSVQI</sequence>
<protein>
    <submittedName>
        <fullName evidence="2">Uncharacterized protein</fullName>
    </submittedName>
</protein>
<feature type="compositionally biased region" description="Basic and acidic residues" evidence="1">
    <location>
        <begin position="27"/>
        <end position="68"/>
    </location>
</feature>
<organism evidence="2 3">
    <name type="scientific">Caenorhabditis nigoni</name>
    <dbReference type="NCBI Taxonomy" id="1611254"/>
    <lineage>
        <taxon>Eukaryota</taxon>
        <taxon>Metazoa</taxon>
        <taxon>Ecdysozoa</taxon>
        <taxon>Nematoda</taxon>
        <taxon>Chromadorea</taxon>
        <taxon>Rhabditida</taxon>
        <taxon>Rhabditina</taxon>
        <taxon>Rhabditomorpha</taxon>
        <taxon>Rhabditoidea</taxon>
        <taxon>Rhabditidae</taxon>
        <taxon>Peloderinae</taxon>
        <taxon>Caenorhabditis</taxon>
    </lineage>
</organism>
<evidence type="ECO:0000313" key="3">
    <source>
        <dbReference type="Proteomes" id="UP000230233"/>
    </source>
</evidence>
<feature type="compositionally biased region" description="Basic and acidic residues" evidence="1">
    <location>
        <begin position="1"/>
        <end position="20"/>
    </location>
</feature>
<feature type="region of interest" description="Disordered" evidence="1">
    <location>
        <begin position="98"/>
        <end position="130"/>
    </location>
</feature>
<dbReference type="AlphaFoldDB" id="A0A2G5UF26"/>
<dbReference type="EMBL" id="PDUG01000003">
    <property type="protein sequence ID" value="PIC38162.1"/>
    <property type="molecule type" value="Genomic_DNA"/>
</dbReference>
<reference evidence="3" key="1">
    <citation type="submission" date="2017-10" db="EMBL/GenBank/DDBJ databases">
        <title>Rapid genome shrinkage in a self-fertile nematode reveals novel sperm competition proteins.</title>
        <authorList>
            <person name="Yin D."/>
            <person name="Schwarz E.M."/>
            <person name="Thomas C.G."/>
            <person name="Felde R.L."/>
            <person name="Korf I.F."/>
            <person name="Cutter A.D."/>
            <person name="Schartner C.M."/>
            <person name="Ralston E.J."/>
            <person name="Meyer B.J."/>
            <person name="Haag E.S."/>
        </authorList>
    </citation>
    <scope>NUCLEOTIDE SEQUENCE [LARGE SCALE GENOMIC DNA]</scope>
    <source>
        <strain evidence="3">JU1422</strain>
    </source>
</reference>
<feature type="compositionally biased region" description="Basic and acidic residues" evidence="1">
    <location>
        <begin position="103"/>
        <end position="112"/>
    </location>
</feature>
<feature type="compositionally biased region" description="Acidic residues" evidence="1">
    <location>
        <begin position="113"/>
        <end position="124"/>
    </location>
</feature>
<evidence type="ECO:0000256" key="1">
    <source>
        <dbReference type="SAM" id="MobiDB-lite"/>
    </source>
</evidence>
<feature type="region of interest" description="Disordered" evidence="1">
    <location>
        <begin position="1"/>
        <end position="68"/>
    </location>
</feature>
<name>A0A2G5UF26_9PELO</name>
<keyword evidence="3" id="KW-1185">Reference proteome</keyword>